<dbReference type="Gene3D" id="1.20.58.320">
    <property type="entry name" value="TPR-like"/>
    <property type="match status" value="1"/>
</dbReference>
<dbReference type="EMBL" id="SKBQ01000010">
    <property type="protein sequence ID" value="TPX18676.1"/>
    <property type="molecule type" value="Genomic_DNA"/>
</dbReference>
<dbReference type="OrthoDB" id="414698at2759"/>
<keyword evidence="3" id="KW-1185">Reference proteome</keyword>
<evidence type="ECO:0000313" key="3">
    <source>
        <dbReference type="Proteomes" id="UP000319257"/>
    </source>
</evidence>
<dbReference type="AlphaFoldDB" id="A0A507BH36"/>
<feature type="compositionally biased region" description="Low complexity" evidence="1">
    <location>
        <begin position="134"/>
        <end position="148"/>
    </location>
</feature>
<dbReference type="InParanoid" id="A0A507BH36"/>
<evidence type="ECO:0000313" key="2">
    <source>
        <dbReference type="EMBL" id="TPX18676.1"/>
    </source>
</evidence>
<dbReference type="GeneID" id="41969980"/>
<feature type="region of interest" description="Disordered" evidence="1">
    <location>
        <begin position="389"/>
        <end position="413"/>
    </location>
</feature>
<protein>
    <recommendedName>
        <fullName evidence="4">DUF924-domain-containing protein</fullName>
    </recommendedName>
</protein>
<dbReference type="SUPFAM" id="SSF48452">
    <property type="entry name" value="TPR-like"/>
    <property type="match status" value="1"/>
</dbReference>
<dbReference type="Gene3D" id="1.25.40.10">
    <property type="entry name" value="Tetratricopeptide repeat domain"/>
    <property type="match status" value="1"/>
</dbReference>
<evidence type="ECO:0008006" key="4">
    <source>
        <dbReference type="Google" id="ProtNLM"/>
    </source>
</evidence>
<dbReference type="Proteomes" id="UP000319257">
    <property type="component" value="Unassembled WGS sequence"/>
</dbReference>
<dbReference type="InterPro" id="IPR010323">
    <property type="entry name" value="DUF924"/>
</dbReference>
<dbReference type="RefSeq" id="XP_031000387.1">
    <property type="nucleotide sequence ID" value="XM_031136733.1"/>
</dbReference>
<accession>A0A507BH36</accession>
<sequence length="413" mass="46007">MHAHSAPQRREQTTQARNYPQKLLLPSLALSLFSRSLSLPISLFPSLMKLLRHPLALLPSAASSTTATRHTVLRRRPRFFSSSSSSISGPARLLSLSLLLHASRAALPTCPVPAAALPTCPAVSLRSSPRAYSTTTTATTTTDTNTTTASMPTSQEKQAQLRAALTPIVLEDLRRFWFQDFQDEDFVAPRMEAALRWFQRTDEFDQACLAQFGQPIHAIRAAQATADDVLSAIAPLDSALDWMSLVILLDQVPRNLYRGADSRVAFDVFDPIAREVARRAIDRGVPRADPRVRYQPARRTWFYMPLMHAEDLALHDLALAQHDAMAAEVRALRDGGDDDERSKGNPDLRRCRELLVAGGEAVDAYMARSREFEVKHRVIIERFGRYPHRNAALGRDPTPEEEEYLANGGDTFS</sequence>
<reference evidence="2 3" key="1">
    <citation type="submission" date="2019-06" db="EMBL/GenBank/DDBJ databases">
        <title>Draft genome sequence of the filamentous fungus Phialemoniopsis curvata isolated from diesel fuel.</title>
        <authorList>
            <person name="Varaljay V.A."/>
            <person name="Lyon W.J."/>
            <person name="Crouch A.L."/>
            <person name="Drake C.E."/>
            <person name="Hollomon J.M."/>
            <person name="Nadeau L.J."/>
            <person name="Nunn H.S."/>
            <person name="Stevenson B.S."/>
            <person name="Bojanowski C.L."/>
            <person name="Crookes-Goodson W.J."/>
        </authorList>
    </citation>
    <scope>NUCLEOTIDE SEQUENCE [LARGE SCALE GENOMIC DNA]</scope>
    <source>
        <strain evidence="2 3">D216</strain>
    </source>
</reference>
<evidence type="ECO:0000256" key="1">
    <source>
        <dbReference type="SAM" id="MobiDB-lite"/>
    </source>
</evidence>
<proteinExistence type="predicted"/>
<dbReference type="STRING" id="1093900.A0A507BH36"/>
<comment type="caution">
    <text evidence="2">The sequence shown here is derived from an EMBL/GenBank/DDBJ whole genome shotgun (WGS) entry which is preliminary data.</text>
</comment>
<organism evidence="2 3">
    <name type="scientific">Thyridium curvatum</name>
    <dbReference type="NCBI Taxonomy" id="1093900"/>
    <lineage>
        <taxon>Eukaryota</taxon>
        <taxon>Fungi</taxon>
        <taxon>Dikarya</taxon>
        <taxon>Ascomycota</taxon>
        <taxon>Pezizomycotina</taxon>
        <taxon>Sordariomycetes</taxon>
        <taxon>Sordariomycetidae</taxon>
        <taxon>Thyridiales</taxon>
        <taxon>Thyridiaceae</taxon>
        <taxon>Thyridium</taxon>
    </lineage>
</organism>
<dbReference type="InterPro" id="IPR011990">
    <property type="entry name" value="TPR-like_helical_dom_sf"/>
</dbReference>
<gene>
    <name evidence="2" type="ORF">E0L32_002533</name>
</gene>
<name>A0A507BH36_9PEZI</name>
<feature type="region of interest" description="Disordered" evidence="1">
    <location>
        <begin position="131"/>
        <end position="157"/>
    </location>
</feature>
<dbReference type="Pfam" id="PF06041">
    <property type="entry name" value="DUF924"/>
    <property type="match status" value="1"/>
</dbReference>